<feature type="site" description="Contributes to redox potential value" evidence="9">
    <location>
        <position position="29"/>
    </location>
</feature>
<evidence type="ECO:0000256" key="8">
    <source>
        <dbReference type="PIRNR" id="PIRNR000077"/>
    </source>
</evidence>
<dbReference type="SUPFAM" id="SSF52833">
    <property type="entry name" value="Thioredoxin-like"/>
    <property type="match status" value="1"/>
</dbReference>
<dbReference type="Gene3D" id="3.40.30.10">
    <property type="entry name" value="Glutaredoxin"/>
    <property type="match status" value="1"/>
</dbReference>
<gene>
    <name evidence="12" type="ORF">C5L31_002197</name>
</gene>
<feature type="domain" description="Thioredoxin" evidence="11">
    <location>
        <begin position="1"/>
        <end position="104"/>
    </location>
</feature>
<feature type="active site" description="Nucleophile" evidence="9">
    <location>
        <position position="28"/>
    </location>
</feature>
<evidence type="ECO:0000256" key="7">
    <source>
        <dbReference type="NCBIfam" id="TIGR01068"/>
    </source>
</evidence>
<keyword evidence="3" id="KW-0813">Transport</keyword>
<keyword evidence="5 10" id="KW-1015">Disulfide bond</keyword>
<comment type="caution">
    <text evidence="12">The sequence shown here is derived from an EMBL/GenBank/DDBJ whole genome shotgun (WGS) entry which is preliminary data.</text>
</comment>
<organism evidence="12 13">
    <name type="scientific">Secundilactobacillus malefermentans</name>
    <dbReference type="NCBI Taxonomy" id="176292"/>
    <lineage>
        <taxon>Bacteria</taxon>
        <taxon>Bacillati</taxon>
        <taxon>Bacillota</taxon>
        <taxon>Bacilli</taxon>
        <taxon>Lactobacillales</taxon>
        <taxon>Lactobacillaceae</taxon>
        <taxon>Secundilactobacillus</taxon>
    </lineage>
</organism>
<dbReference type="GO" id="GO:0015035">
    <property type="term" value="F:protein-disulfide reductase activity"/>
    <property type="evidence" value="ECO:0007669"/>
    <property type="project" value="UniProtKB-UniRule"/>
</dbReference>
<dbReference type="Pfam" id="PF00085">
    <property type="entry name" value="Thioredoxin"/>
    <property type="match status" value="1"/>
</dbReference>
<dbReference type="STRING" id="1122149.FD44_GL000214"/>
<feature type="active site" description="Nucleophile" evidence="9">
    <location>
        <position position="31"/>
    </location>
</feature>
<dbReference type="GO" id="GO:0045454">
    <property type="term" value="P:cell redox homeostasis"/>
    <property type="evidence" value="ECO:0007669"/>
    <property type="project" value="TreeGrafter"/>
</dbReference>
<feature type="disulfide bond" description="Redox-active" evidence="10">
    <location>
        <begin position="28"/>
        <end position="31"/>
    </location>
</feature>
<feature type="site" description="Deprotonates C-terminal active site Cys" evidence="9">
    <location>
        <position position="22"/>
    </location>
</feature>
<dbReference type="AlphaFoldDB" id="A0A4R5NEK3"/>
<dbReference type="NCBIfam" id="TIGR01068">
    <property type="entry name" value="thioredoxin"/>
    <property type="match status" value="1"/>
</dbReference>
<dbReference type="OrthoDB" id="9790390at2"/>
<evidence type="ECO:0000256" key="6">
    <source>
        <dbReference type="ARBA" id="ARBA00023284"/>
    </source>
</evidence>
<evidence type="ECO:0000313" key="13">
    <source>
        <dbReference type="Proteomes" id="UP000294854"/>
    </source>
</evidence>
<keyword evidence="4" id="KW-0249">Electron transport</keyword>
<dbReference type="InterPro" id="IPR005746">
    <property type="entry name" value="Thioredoxin"/>
</dbReference>
<dbReference type="EMBL" id="PUFO01000105">
    <property type="protein sequence ID" value="TDG71410.1"/>
    <property type="molecule type" value="Genomic_DNA"/>
</dbReference>
<sequence>MAVNLTKDNIESQTADGMTIVDFWASWCAPCKMMDPVLEQLEDEYDGKIKFAKMDVDGNQDIAMQYKVMSVPSLVLFKNGKATEKVTGVYPREKLAAYLDQKLAE</sequence>
<proteinExistence type="inferred from homology"/>
<evidence type="ECO:0000313" key="12">
    <source>
        <dbReference type="EMBL" id="TDG71410.1"/>
    </source>
</evidence>
<dbReference type="FunFam" id="3.40.30.10:FF:000001">
    <property type="entry name" value="Thioredoxin"/>
    <property type="match status" value="1"/>
</dbReference>
<comment type="similarity">
    <text evidence="1 8">Belongs to the thioredoxin family.</text>
</comment>
<evidence type="ECO:0000256" key="1">
    <source>
        <dbReference type="ARBA" id="ARBA00008987"/>
    </source>
</evidence>
<dbReference type="CDD" id="cd02947">
    <property type="entry name" value="TRX_family"/>
    <property type="match status" value="1"/>
</dbReference>
<protein>
    <recommendedName>
        <fullName evidence="2 7">Thioredoxin</fullName>
    </recommendedName>
</protein>
<reference evidence="12 13" key="1">
    <citation type="journal article" date="2019" name="Appl. Microbiol. Biotechnol.">
        <title>Uncovering carbohydrate metabolism through a genotype-phenotype association study of 56 lactic acid bacteria genomes.</title>
        <authorList>
            <person name="Buron-Moles G."/>
            <person name="Chailyan A."/>
            <person name="Dolejs I."/>
            <person name="Forster J."/>
            <person name="Miks M.H."/>
        </authorList>
    </citation>
    <scope>NUCLEOTIDE SEQUENCE [LARGE SCALE GENOMIC DNA]</scope>
    <source>
        <strain evidence="12 13">ATCC 49373</strain>
    </source>
</reference>
<evidence type="ECO:0000256" key="2">
    <source>
        <dbReference type="ARBA" id="ARBA00020570"/>
    </source>
</evidence>
<evidence type="ECO:0000256" key="4">
    <source>
        <dbReference type="ARBA" id="ARBA00022982"/>
    </source>
</evidence>
<evidence type="ECO:0000256" key="5">
    <source>
        <dbReference type="ARBA" id="ARBA00023157"/>
    </source>
</evidence>
<keyword evidence="6 10" id="KW-0676">Redox-active center</keyword>
<dbReference type="Proteomes" id="UP000294854">
    <property type="component" value="Unassembled WGS sequence"/>
</dbReference>
<evidence type="ECO:0000259" key="11">
    <source>
        <dbReference type="PROSITE" id="PS51352"/>
    </source>
</evidence>
<dbReference type="RefSeq" id="WP_010619454.1">
    <property type="nucleotide sequence ID" value="NZ_CP042371.1"/>
</dbReference>
<feature type="site" description="Contributes to redox potential value" evidence="9">
    <location>
        <position position="30"/>
    </location>
</feature>
<evidence type="ECO:0000256" key="9">
    <source>
        <dbReference type="PIRSR" id="PIRSR000077-1"/>
    </source>
</evidence>
<dbReference type="GO" id="GO:0005829">
    <property type="term" value="C:cytosol"/>
    <property type="evidence" value="ECO:0007669"/>
    <property type="project" value="TreeGrafter"/>
</dbReference>
<dbReference type="PANTHER" id="PTHR45663">
    <property type="entry name" value="GEO12009P1"/>
    <property type="match status" value="1"/>
</dbReference>
<dbReference type="PRINTS" id="PR00421">
    <property type="entry name" value="THIOREDOXIN"/>
</dbReference>
<dbReference type="InterPro" id="IPR036249">
    <property type="entry name" value="Thioredoxin-like_sf"/>
</dbReference>
<accession>A0A4R5NEK3</accession>
<dbReference type="PIRSF" id="PIRSF000077">
    <property type="entry name" value="Thioredoxin"/>
    <property type="match status" value="1"/>
</dbReference>
<name>A0A4R5NEK3_9LACO</name>
<dbReference type="PROSITE" id="PS51352">
    <property type="entry name" value="THIOREDOXIN_2"/>
    <property type="match status" value="1"/>
</dbReference>
<evidence type="ECO:0000256" key="3">
    <source>
        <dbReference type="ARBA" id="ARBA00022448"/>
    </source>
</evidence>
<dbReference type="InterPro" id="IPR013766">
    <property type="entry name" value="Thioredoxin_domain"/>
</dbReference>
<dbReference type="PROSITE" id="PS00194">
    <property type="entry name" value="THIOREDOXIN_1"/>
    <property type="match status" value="1"/>
</dbReference>
<dbReference type="InterPro" id="IPR017937">
    <property type="entry name" value="Thioredoxin_CS"/>
</dbReference>
<keyword evidence="13" id="KW-1185">Reference proteome</keyword>
<evidence type="ECO:0000256" key="10">
    <source>
        <dbReference type="PIRSR" id="PIRSR000077-4"/>
    </source>
</evidence>
<dbReference type="PANTHER" id="PTHR45663:SF11">
    <property type="entry name" value="GEO12009P1"/>
    <property type="match status" value="1"/>
</dbReference>